<keyword evidence="3" id="KW-1185">Reference proteome</keyword>
<organism evidence="2 3">
    <name type="scientific">Aulographum hederae CBS 113979</name>
    <dbReference type="NCBI Taxonomy" id="1176131"/>
    <lineage>
        <taxon>Eukaryota</taxon>
        <taxon>Fungi</taxon>
        <taxon>Dikarya</taxon>
        <taxon>Ascomycota</taxon>
        <taxon>Pezizomycotina</taxon>
        <taxon>Dothideomycetes</taxon>
        <taxon>Pleosporomycetidae</taxon>
        <taxon>Aulographales</taxon>
        <taxon>Aulographaceae</taxon>
    </lineage>
</organism>
<dbReference type="PANTHER" id="PTHR38790">
    <property type="entry name" value="2EXR DOMAIN-CONTAINING PROTEIN-RELATED"/>
    <property type="match status" value="1"/>
</dbReference>
<dbReference type="PANTHER" id="PTHR38790:SF8">
    <property type="entry name" value="F-BOX DOMAIN-CONTAINING PROTEIN"/>
    <property type="match status" value="1"/>
</dbReference>
<dbReference type="Pfam" id="PF24864">
    <property type="entry name" value="DUF7730"/>
    <property type="match status" value="1"/>
</dbReference>
<evidence type="ECO:0000313" key="2">
    <source>
        <dbReference type="EMBL" id="KAF1987683.1"/>
    </source>
</evidence>
<protein>
    <recommendedName>
        <fullName evidence="1">DUF7730 domain-containing protein</fullName>
    </recommendedName>
</protein>
<reference evidence="2" key="1">
    <citation type="journal article" date="2020" name="Stud. Mycol.">
        <title>101 Dothideomycetes genomes: a test case for predicting lifestyles and emergence of pathogens.</title>
        <authorList>
            <person name="Haridas S."/>
            <person name="Albert R."/>
            <person name="Binder M."/>
            <person name="Bloem J."/>
            <person name="Labutti K."/>
            <person name="Salamov A."/>
            <person name="Andreopoulos B."/>
            <person name="Baker S."/>
            <person name="Barry K."/>
            <person name="Bills G."/>
            <person name="Bluhm B."/>
            <person name="Cannon C."/>
            <person name="Castanera R."/>
            <person name="Culley D."/>
            <person name="Daum C."/>
            <person name="Ezra D."/>
            <person name="Gonzalez J."/>
            <person name="Henrissat B."/>
            <person name="Kuo A."/>
            <person name="Liang C."/>
            <person name="Lipzen A."/>
            <person name="Lutzoni F."/>
            <person name="Magnuson J."/>
            <person name="Mondo S."/>
            <person name="Nolan M."/>
            <person name="Ohm R."/>
            <person name="Pangilinan J."/>
            <person name="Park H.-J."/>
            <person name="Ramirez L."/>
            <person name="Alfaro M."/>
            <person name="Sun H."/>
            <person name="Tritt A."/>
            <person name="Yoshinaga Y."/>
            <person name="Zwiers L.-H."/>
            <person name="Turgeon B."/>
            <person name="Goodwin S."/>
            <person name="Spatafora J."/>
            <person name="Crous P."/>
            <person name="Grigoriev I."/>
        </authorList>
    </citation>
    <scope>NUCLEOTIDE SEQUENCE</scope>
    <source>
        <strain evidence="2">CBS 113979</strain>
    </source>
</reference>
<proteinExistence type="predicted"/>
<dbReference type="InterPro" id="IPR056632">
    <property type="entry name" value="DUF7730"/>
</dbReference>
<accession>A0A6G1H381</accession>
<feature type="non-terminal residue" evidence="2">
    <location>
        <position position="1"/>
    </location>
</feature>
<sequence length="200" mass="23338">KKPCRLLQLPGELRNQIWGYVYDRNYIVKCDPEALQKKDPKGFAKKTPQLPRNTVMLVYPLKLTSKKRAVQTIKPNWKTSLMALLLTNRQIHDEVLSFVYGCATFVFKDVARIRSFIRYIPSAALPFVTKLDITYTTYGEPRNYDDRVFKNRSDTNWERTCKLIANSFVGVRKLSLHLTVLDTPTIFTIDQKWIVPLMCF</sequence>
<feature type="non-terminal residue" evidence="2">
    <location>
        <position position="200"/>
    </location>
</feature>
<dbReference type="AlphaFoldDB" id="A0A6G1H381"/>
<dbReference type="EMBL" id="ML977151">
    <property type="protein sequence ID" value="KAF1987683.1"/>
    <property type="molecule type" value="Genomic_DNA"/>
</dbReference>
<evidence type="ECO:0000313" key="3">
    <source>
        <dbReference type="Proteomes" id="UP000800041"/>
    </source>
</evidence>
<dbReference type="OrthoDB" id="4757095at2759"/>
<name>A0A6G1H381_9PEZI</name>
<dbReference type="Proteomes" id="UP000800041">
    <property type="component" value="Unassembled WGS sequence"/>
</dbReference>
<evidence type="ECO:0000259" key="1">
    <source>
        <dbReference type="Pfam" id="PF24864"/>
    </source>
</evidence>
<feature type="domain" description="DUF7730" evidence="1">
    <location>
        <begin position="4"/>
        <end position="180"/>
    </location>
</feature>
<gene>
    <name evidence="2" type="ORF">K402DRAFT_305697</name>
</gene>